<sequence>MAEFDLRRGPAATPVEVVIPVSVAFDIEALFDVQRKVFERLGHPSCNSGADIRFTLERRFIVDAKGTLRNLDTTY</sequence>
<name>A0ABQ2UBS0_9PSEU</name>
<dbReference type="RefSeq" id="WP_189251771.1">
    <property type="nucleotide sequence ID" value="NZ_BMRE01000001.1"/>
</dbReference>
<evidence type="ECO:0000313" key="1">
    <source>
        <dbReference type="EMBL" id="GGU15840.1"/>
    </source>
</evidence>
<reference evidence="2" key="1">
    <citation type="journal article" date="2019" name="Int. J. Syst. Evol. Microbiol.">
        <title>The Global Catalogue of Microorganisms (GCM) 10K type strain sequencing project: providing services to taxonomists for standard genome sequencing and annotation.</title>
        <authorList>
            <consortium name="The Broad Institute Genomics Platform"/>
            <consortium name="The Broad Institute Genome Sequencing Center for Infectious Disease"/>
            <person name="Wu L."/>
            <person name="Ma J."/>
        </authorList>
    </citation>
    <scope>NUCLEOTIDE SEQUENCE [LARGE SCALE GENOMIC DNA]</scope>
    <source>
        <strain evidence="2">JCM 3296</strain>
    </source>
</reference>
<organism evidence="1 2">
    <name type="scientific">Lentzea flava</name>
    <dbReference type="NCBI Taxonomy" id="103732"/>
    <lineage>
        <taxon>Bacteria</taxon>
        <taxon>Bacillati</taxon>
        <taxon>Actinomycetota</taxon>
        <taxon>Actinomycetes</taxon>
        <taxon>Pseudonocardiales</taxon>
        <taxon>Pseudonocardiaceae</taxon>
        <taxon>Lentzea</taxon>
    </lineage>
</organism>
<comment type="caution">
    <text evidence="1">The sequence shown here is derived from an EMBL/GenBank/DDBJ whole genome shotgun (WGS) entry which is preliminary data.</text>
</comment>
<proteinExistence type="predicted"/>
<dbReference type="EMBL" id="BMRE01000001">
    <property type="protein sequence ID" value="GGU15840.1"/>
    <property type="molecule type" value="Genomic_DNA"/>
</dbReference>
<dbReference type="Proteomes" id="UP000649573">
    <property type="component" value="Unassembled WGS sequence"/>
</dbReference>
<protein>
    <submittedName>
        <fullName evidence="1">Uncharacterized protein</fullName>
    </submittedName>
</protein>
<accession>A0ABQ2UBS0</accession>
<keyword evidence="2" id="KW-1185">Reference proteome</keyword>
<evidence type="ECO:0000313" key="2">
    <source>
        <dbReference type="Proteomes" id="UP000649573"/>
    </source>
</evidence>
<gene>
    <name evidence="1" type="ORF">GCM10010178_04300</name>
</gene>